<accession>A0A0C4DRJ2</accession>
<feature type="compositionally biased region" description="Basic residues" evidence="1">
    <location>
        <begin position="412"/>
        <end position="424"/>
    </location>
</feature>
<reference evidence="4" key="2">
    <citation type="submission" date="2010-05" db="EMBL/GenBank/DDBJ databases">
        <title>The genome sequence of Magnaporthe poae strain ATCC 64411.</title>
        <authorList>
            <person name="Ma L.-J."/>
            <person name="Dead R."/>
            <person name="Young S."/>
            <person name="Zeng Q."/>
            <person name="Koehrsen M."/>
            <person name="Alvarado L."/>
            <person name="Berlin A."/>
            <person name="Chapman S.B."/>
            <person name="Chen Z."/>
            <person name="Freedman E."/>
            <person name="Gellesch M."/>
            <person name="Goldberg J."/>
            <person name="Griggs A."/>
            <person name="Gujja S."/>
            <person name="Heilman E.R."/>
            <person name="Heiman D."/>
            <person name="Hepburn T."/>
            <person name="Howarth C."/>
            <person name="Jen D."/>
            <person name="Larson L."/>
            <person name="Mehta T."/>
            <person name="Neiman D."/>
            <person name="Pearson M."/>
            <person name="Roberts A."/>
            <person name="Saif S."/>
            <person name="Shea T."/>
            <person name="Shenoy N."/>
            <person name="Sisk P."/>
            <person name="Stolte C."/>
            <person name="Sykes S."/>
            <person name="Walk T."/>
            <person name="White J."/>
            <person name="Yandava C."/>
            <person name="Haas B."/>
            <person name="Nusbaum C."/>
            <person name="Birren B."/>
        </authorList>
    </citation>
    <scope>NUCLEOTIDE SEQUENCE [LARGE SCALE GENOMIC DNA]</scope>
    <source>
        <strain evidence="4">ATCC 64411 / 73-15</strain>
    </source>
</reference>
<name>A0A0C4DRJ2_MAGP6</name>
<reference evidence="3" key="4">
    <citation type="journal article" date="2015" name="G3 (Bethesda)">
        <title>Genome sequences of three phytopathogenic species of the Magnaporthaceae family of fungi.</title>
        <authorList>
            <person name="Okagaki L.H."/>
            <person name="Nunes C.C."/>
            <person name="Sailsbery J."/>
            <person name="Clay B."/>
            <person name="Brown D."/>
            <person name="John T."/>
            <person name="Oh Y."/>
            <person name="Young N."/>
            <person name="Fitzgerald M."/>
            <person name="Haas B.J."/>
            <person name="Zeng Q."/>
            <person name="Young S."/>
            <person name="Adiconis X."/>
            <person name="Fan L."/>
            <person name="Levin J.Z."/>
            <person name="Mitchell T.K."/>
            <person name="Okubara P.A."/>
            <person name="Farman M.L."/>
            <person name="Kohn L.M."/>
            <person name="Birren B."/>
            <person name="Ma L.-J."/>
            <person name="Dean R.A."/>
        </authorList>
    </citation>
    <scope>NUCLEOTIDE SEQUENCE</scope>
    <source>
        <strain evidence="3">ATCC 64411 / 73-15</strain>
    </source>
</reference>
<dbReference type="EnsemblFungi" id="MAPG_02502T0">
    <property type="protein sequence ID" value="MAPG_02502T0"/>
    <property type="gene ID" value="MAPG_02502"/>
</dbReference>
<keyword evidence="4" id="KW-1185">Reference proteome</keyword>
<evidence type="ECO:0000313" key="3">
    <source>
        <dbReference type="EnsemblFungi" id="MAPG_02502T0"/>
    </source>
</evidence>
<dbReference type="eggNOG" id="ENOG502T3XP">
    <property type="taxonomic scope" value="Eukaryota"/>
</dbReference>
<dbReference type="OrthoDB" id="5229734at2759"/>
<evidence type="ECO:0000313" key="2">
    <source>
        <dbReference type="EMBL" id="KLU83442.1"/>
    </source>
</evidence>
<dbReference type="EMBL" id="ADBL01000625">
    <property type="status" value="NOT_ANNOTATED_CDS"/>
    <property type="molecule type" value="Genomic_DNA"/>
</dbReference>
<evidence type="ECO:0000313" key="4">
    <source>
        <dbReference type="Proteomes" id="UP000011715"/>
    </source>
</evidence>
<gene>
    <name evidence="2" type="ORF">MAPG_02502</name>
</gene>
<feature type="compositionally biased region" description="Polar residues" evidence="1">
    <location>
        <begin position="273"/>
        <end position="287"/>
    </location>
</feature>
<dbReference type="VEuPathDB" id="FungiDB:MAPG_02502"/>
<feature type="compositionally biased region" description="Low complexity" evidence="1">
    <location>
        <begin position="215"/>
        <end position="224"/>
    </location>
</feature>
<feature type="region of interest" description="Disordered" evidence="1">
    <location>
        <begin position="389"/>
        <end position="488"/>
    </location>
</feature>
<reference evidence="2" key="3">
    <citation type="submission" date="2011-03" db="EMBL/GenBank/DDBJ databases">
        <title>Annotation of Magnaporthe poae ATCC 64411.</title>
        <authorList>
            <person name="Ma L.-J."/>
            <person name="Dead R."/>
            <person name="Young S.K."/>
            <person name="Zeng Q."/>
            <person name="Gargeya S."/>
            <person name="Fitzgerald M."/>
            <person name="Haas B."/>
            <person name="Abouelleil A."/>
            <person name="Alvarado L."/>
            <person name="Arachchi H.M."/>
            <person name="Berlin A."/>
            <person name="Brown A."/>
            <person name="Chapman S.B."/>
            <person name="Chen Z."/>
            <person name="Dunbar C."/>
            <person name="Freedman E."/>
            <person name="Gearin G."/>
            <person name="Gellesch M."/>
            <person name="Goldberg J."/>
            <person name="Griggs A."/>
            <person name="Gujja S."/>
            <person name="Heiman D."/>
            <person name="Howarth C."/>
            <person name="Larson L."/>
            <person name="Lui A."/>
            <person name="MacDonald P.J.P."/>
            <person name="Mehta T."/>
            <person name="Montmayeur A."/>
            <person name="Murphy C."/>
            <person name="Neiman D."/>
            <person name="Pearson M."/>
            <person name="Priest M."/>
            <person name="Roberts A."/>
            <person name="Saif S."/>
            <person name="Shea T."/>
            <person name="Shenoy N."/>
            <person name="Sisk P."/>
            <person name="Stolte C."/>
            <person name="Sykes S."/>
            <person name="Yandava C."/>
            <person name="Wortman J."/>
            <person name="Nusbaum C."/>
            <person name="Birren B."/>
        </authorList>
    </citation>
    <scope>NUCLEOTIDE SEQUENCE</scope>
    <source>
        <strain evidence="2">ATCC 64411</strain>
    </source>
</reference>
<reference evidence="2" key="1">
    <citation type="submission" date="2010-05" db="EMBL/GenBank/DDBJ databases">
        <title>The Genome Sequence of Magnaporthe poae strain ATCC 64411.</title>
        <authorList>
            <consortium name="The Broad Institute Genome Sequencing Platform"/>
            <consortium name="Broad Institute Genome Sequencing Center for Infectious Disease"/>
            <person name="Ma L.-J."/>
            <person name="Dead R."/>
            <person name="Young S."/>
            <person name="Zeng Q."/>
            <person name="Koehrsen M."/>
            <person name="Alvarado L."/>
            <person name="Berlin A."/>
            <person name="Chapman S.B."/>
            <person name="Chen Z."/>
            <person name="Freedman E."/>
            <person name="Gellesch M."/>
            <person name="Goldberg J."/>
            <person name="Griggs A."/>
            <person name="Gujja S."/>
            <person name="Heilman E.R."/>
            <person name="Heiman D."/>
            <person name="Hepburn T."/>
            <person name="Howarth C."/>
            <person name="Jen D."/>
            <person name="Larson L."/>
            <person name="Mehta T."/>
            <person name="Neiman D."/>
            <person name="Pearson M."/>
            <person name="Roberts A."/>
            <person name="Saif S."/>
            <person name="Shea T."/>
            <person name="Shenoy N."/>
            <person name="Sisk P."/>
            <person name="Stolte C."/>
            <person name="Sykes S."/>
            <person name="Walk T."/>
            <person name="White J."/>
            <person name="Yandava C."/>
            <person name="Haas B."/>
            <person name="Nusbaum C."/>
            <person name="Birren B."/>
        </authorList>
    </citation>
    <scope>NUCLEOTIDE SEQUENCE</scope>
    <source>
        <strain evidence="2">ATCC 64411</strain>
    </source>
</reference>
<feature type="compositionally biased region" description="Basic and acidic residues" evidence="1">
    <location>
        <begin position="425"/>
        <end position="441"/>
    </location>
</feature>
<feature type="compositionally biased region" description="Pro residues" evidence="1">
    <location>
        <begin position="228"/>
        <end position="246"/>
    </location>
</feature>
<dbReference type="STRING" id="644358.A0A0C4DRJ2"/>
<protein>
    <submittedName>
        <fullName evidence="2 3">Uncharacterized protein</fullName>
    </submittedName>
</protein>
<feature type="region of interest" description="Disordered" evidence="1">
    <location>
        <begin position="211"/>
        <end position="297"/>
    </location>
</feature>
<proteinExistence type="predicted"/>
<organism evidence="3 4">
    <name type="scientific">Magnaporthiopsis poae (strain ATCC 64411 / 73-15)</name>
    <name type="common">Kentucky bluegrass fungus</name>
    <name type="synonym">Magnaporthe poae</name>
    <dbReference type="NCBI Taxonomy" id="644358"/>
    <lineage>
        <taxon>Eukaryota</taxon>
        <taxon>Fungi</taxon>
        <taxon>Dikarya</taxon>
        <taxon>Ascomycota</taxon>
        <taxon>Pezizomycotina</taxon>
        <taxon>Sordariomycetes</taxon>
        <taxon>Sordariomycetidae</taxon>
        <taxon>Magnaporthales</taxon>
        <taxon>Magnaporthaceae</taxon>
        <taxon>Magnaporthiopsis</taxon>
    </lineage>
</organism>
<feature type="compositionally biased region" description="Polar residues" evidence="1">
    <location>
        <begin position="448"/>
        <end position="461"/>
    </location>
</feature>
<feature type="region of interest" description="Disordered" evidence="1">
    <location>
        <begin position="25"/>
        <end position="89"/>
    </location>
</feature>
<dbReference type="EMBL" id="GL876967">
    <property type="protein sequence ID" value="KLU83442.1"/>
    <property type="molecule type" value="Genomic_DNA"/>
</dbReference>
<reference evidence="3" key="5">
    <citation type="submission" date="2015-06" db="UniProtKB">
        <authorList>
            <consortium name="EnsemblFungi"/>
        </authorList>
    </citation>
    <scope>IDENTIFICATION</scope>
    <source>
        <strain evidence="3">ATCC 64411</strain>
    </source>
</reference>
<dbReference type="Proteomes" id="UP000011715">
    <property type="component" value="Unassembled WGS sequence"/>
</dbReference>
<sequence>MADRHVTTAPRRLASLTLVTKHFGPDAELSRATTPVPNYSHPRPDSRLGYVHTRPERLFGRSSVGSDSCPPGMVSDEDEDYASGDDDDHQYHLSQSRLFDSFWQEGPFEPTRYPALLESPVSHHRFDKSPAAEPRLYDHDVLDAPRSSRLAEDSWPLRPSTAFSTTRPAAKYSLFPQMQKAPRQPLPPVRALSPSPFLPPIAPTQELRLSLFGPSEGTGTSESSQAATPPPSRGMPISAPCPPSPLLSPIESLPVPTRPAPSPPITRRFVPWESSSSEHGPLTTRSAPASPFWPEHSRHHSIPYRPFQPTRPASAGLPQTSQQYYSFPLPPVRGRSATCMDSLRVPAYLSTVPMSAPTSAAPSPLCSSFSPPTASGAVAGGLPGEDLRSYFDVDSDDESSDKSNKGSSSKFTLKRIVRNLQHKRSSSDFRRKAKGSEDPKEHGKRTRAATSAGDSSSSPLRTVSGPEPPALADSDLPLPPVGEKGVKKQGSFAFLLGRLG</sequence>
<feature type="compositionally biased region" description="Acidic residues" evidence="1">
    <location>
        <begin position="75"/>
        <end position="88"/>
    </location>
</feature>
<evidence type="ECO:0000256" key="1">
    <source>
        <dbReference type="SAM" id="MobiDB-lite"/>
    </source>
</evidence>
<dbReference type="AlphaFoldDB" id="A0A0C4DRJ2"/>